<evidence type="ECO:0000313" key="2">
    <source>
        <dbReference type="Proteomes" id="UP000773469"/>
    </source>
</evidence>
<reference evidence="1 2" key="1">
    <citation type="submission" date="2021-05" db="EMBL/GenBank/DDBJ databases">
        <title>Molecular characterization for Shewanella algae harboring chromosomal blaOXA-55-like strains isolated from clinical and environment sample.</title>
        <authorList>
            <person name="Ohama Y."/>
            <person name="Aoki K."/>
            <person name="Harada S."/>
            <person name="Moriya K."/>
            <person name="Ishii Y."/>
            <person name="Tateda K."/>
        </authorList>
    </citation>
    <scope>NUCLEOTIDE SEQUENCE [LARGE SCALE GENOMIC DNA]</scope>
    <source>
        <strain evidence="1 2">MBTL60-118</strain>
    </source>
</reference>
<dbReference type="EMBL" id="BPEU01000013">
    <property type="protein sequence ID" value="GIU41012.1"/>
    <property type="molecule type" value="Genomic_DNA"/>
</dbReference>
<gene>
    <name evidence="1" type="ORF">TUM3794_20390</name>
</gene>
<sequence length="81" mass="9254">MNFGRNSKFSYLEFVKKVSSTLKPGEVISPKCVRQTKCFGNSDSYDVAAKKLREAFDSMLGNSKNWKRKRSSSGGYEYLRL</sequence>
<dbReference type="Proteomes" id="UP000773469">
    <property type="component" value="Unassembled WGS sequence"/>
</dbReference>
<dbReference type="RefSeq" id="WP_220756919.1">
    <property type="nucleotide sequence ID" value="NZ_BPEU01000013.1"/>
</dbReference>
<evidence type="ECO:0000313" key="1">
    <source>
        <dbReference type="EMBL" id="GIU41012.1"/>
    </source>
</evidence>
<name>A0ABQ4P0L4_SHECO</name>
<organism evidence="1 2">
    <name type="scientific">Shewanella colwelliana</name>
    <name type="common">Alteromonas colwelliana</name>
    <dbReference type="NCBI Taxonomy" id="23"/>
    <lineage>
        <taxon>Bacteria</taxon>
        <taxon>Pseudomonadati</taxon>
        <taxon>Pseudomonadota</taxon>
        <taxon>Gammaproteobacteria</taxon>
        <taxon>Alteromonadales</taxon>
        <taxon>Shewanellaceae</taxon>
        <taxon>Shewanella</taxon>
    </lineage>
</organism>
<protein>
    <submittedName>
        <fullName evidence="1">Uncharacterized protein</fullName>
    </submittedName>
</protein>
<proteinExistence type="predicted"/>
<keyword evidence="2" id="KW-1185">Reference proteome</keyword>
<accession>A0ABQ4P0L4</accession>
<comment type="caution">
    <text evidence="1">The sequence shown here is derived from an EMBL/GenBank/DDBJ whole genome shotgun (WGS) entry which is preliminary data.</text>
</comment>